<evidence type="ECO:0000259" key="11">
    <source>
        <dbReference type="PROSITE" id="PS50157"/>
    </source>
</evidence>
<evidence type="ECO:0000256" key="10">
    <source>
        <dbReference type="SAM" id="MobiDB-lite"/>
    </source>
</evidence>
<dbReference type="PANTHER" id="PTHR24388:SF54">
    <property type="entry name" value="PROTEIN ESCARGOT"/>
    <property type="match status" value="1"/>
</dbReference>
<evidence type="ECO:0000256" key="8">
    <source>
        <dbReference type="ARBA" id="ARBA00037948"/>
    </source>
</evidence>
<dbReference type="InterPro" id="IPR036236">
    <property type="entry name" value="Znf_C2H2_sf"/>
</dbReference>
<dbReference type="AlphaFoldDB" id="A0AAN8RVG2"/>
<feature type="compositionally biased region" description="Basic and acidic residues" evidence="10">
    <location>
        <begin position="381"/>
        <end position="397"/>
    </location>
</feature>
<evidence type="ECO:0000256" key="5">
    <source>
        <dbReference type="ARBA" id="ARBA00022833"/>
    </source>
</evidence>
<keyword evidence="7" id="KW-0539">Nucleus</keyword>
<dbReference type="GO" id="GO:0005634">
    <property type="term" value="C:nucleus"/>
    <property type="evidence" value="ECO:0007669"/>
    <property type="project" value="UniProtKB-SubCell"/>
</dbReference>
<gene>
    <name evidence="12" type="ORF">RUM43_006492</name>
</gene>
<reference evidence="12 13" key="1">
    <citation type="submission" date="2023-10" db="EMBL/GenBank/DDBJ databases">
        <title>Genomes of two closely related lineages of the louse Polyplax serrata with different host specificities.</title>
        <authorList>
            <person name="Martinu J."/>
            <person name="Tarabai H."/>
            <person name="Stefka J."/>
            <person name="Hypsa V."/>
        </authorList>
    </citation>
    <scope>NUCLEOTIDE SEQUENCE [LARGE SCALE GENOMIC DNA]</scope>
    <source>
        <strain evidence="12">HR10_N</strain>
    </source>
</reference>
<evidence type="ECO:0000256" key="1">
    <source>
        <dbReference type="ARBA" id="ARBA00004123"/>
    </source>
</evidence>
<dbReference type="SMART" id="SM00355">
    <property type="entry name" value="ZnF_C2H2"/>
    <property type="match status" value="3"/>
</dbReference>
<feature type="region of interest" description="Disordered" evidence="10">
    <location>
        <begin position="338"/>
        <end position="407"/>
    </location>
</feature>
<comment type="caution">
    <text evidence="12">The sequence shown here is derived from an EMBL/GenBank/DDBJ whole genome shotgun (WGS) entry which is preliminary data.</text>
</comment>
<accession>A0AAN8RVG2</accession>
<keyword evidence="5" id="KW-0862">Zinc</keyword>
<evidence type="ECO:0000313" key="13">
    <source>
        <dbReference type="Proteomes" id="UP001372834"/>
    </source>
</evidence>
<dbReference type="GO" id="GO:0008270">
    <property type="term" value="F:zinc ion binding"/>
    <property type="evidence" value="ECO:0007669"/>
    <property type="project" value="UniProtKB-KW"/>
</dbReference>
<comment type="similarity">
    <text evidence="8">Belongs to the snail C2H2-type zinc-finger protein family.</text>
</comment>
<name>A0AAN8RVG2_POLSC</name>
<proteinExistence type="inferred from homology"/>
<protein>
    <recommendedName>
        <fullName evidence="11">C2H2-type domain-containing protein</fullName>
    </recommendedName>
</protein>
<keyword evidence="2" id="KW-0479">Metal-binding</keyword>
<dbReference type="Pfam" id="PF13912">
    <property type="entry name" value="zf-C2H2_6"/>
    <property type="match status" value="1"/>
</dbReference>
<feature type="compositionally biased region" description="Polar residues" evidence="10">
    <location>
        <begin position="298"/>
        <end position="314"/>
    </location>
</feature>
<evidence type="ECO:0000256" key="6">
    <source>
        <dbReference type="ARBA" id="ARBA00023125"/>
    </source>
</evidence>
<organism evidence="12 13">
    <name type="scientific">Polyplax serrata</name>
    <name type="common">Common mouse louse</name>
    <dbReference type="NCBI Taxonomy" id="468196"/>
    <lineage>
        <taxon>Eukaryota</taxon>
        <taxon>Metazoa</taxon>
        <taxon>Ecdysozoa</taxon>
        <taxon>Arthropoda</taxon>
        <taxon>Hexapoda</taxon>
        <taxon>Insecta</taxon>
        <taxon>Pterygota</taxon>
        <taxon>Neoptera</taxon>
        <taxon>Paraneoptera</taxon>
        <taxon>Psocodea</taxon>
        <taxon>Troctomorpha</taxon>
        <taxon>Phthiraptera</taxon>
        <taxon>Anoplura</taxon>
        <taxon>Polyplacidae</taxon>
        <taxon>Polyplax</taxon>
    </lineage>
</organism>
<dbReference type="FunFam" id="3.30.160.60:FF:002343">
    <property type="entry name" value="Zinc finger protein 33A"/>
    <property type="match status" value="1"/>
</dbReference>
<feature type="region of interest" description="Disordered" evidence="10">
    <location>
        <begin position="293"/>
        <end position="319"/>
    </location>
</feature>
<evidence type="ECO:0000256" key="3">
    <source>
        <dbReference type="ARBA" id="ARBA00022737"/>
    </source>
</evidence>
<keyword evidence="6" id="KW-0238">DNA-binding</keyword>
<sequence length="615" mass="72915">MNLCLEKKETDQNLHRKRQSQSPDSIKSNESKWKRSKQILKNHVKSAYHLRPKTKLCEAKKENEKIRQKTREEDLEKSFRQLKQFCRLHSSSMPDMTEKLDSEINTRDNSEVHDKPANVIDSAIEKIFKFHRMHRRKVGGERQEVFWQEETKVILDSIVSTEKMINEKLKFKNPKEDYVDAKSSTRESDEMRNMMKSKHPIWKMDAADEEQSVKTDTYRSGRRDPERKVSANEECIVIKFPRSYSGENLQNFQTLTPGLIEAIQKALQHLQDDLRLNKGYILDIEPIDSTEQYPCCSKSANQPEQSNNHGNQIVSRPERTFKEKILEKWNERNELENNMPIDLSKKSKEKDEIPHEQWQEQEEEQIQQDVEPIFLQSPQQPEHKNCKNTEGQPDKDNNNSLNQPKGGFFRHDVLNNIEKTGLRVLSSYGKTENILNKMEHLLEETGVTEERFKERQVDLVFMRNHLIRLTEKEKADFFSEFLFDIKRDNRSNKKLVHECDICQKKFGRLWVLKGHMRLHSGEKPFVCPEYNCGKTFADRSNLRAHQRTRGHHQWEWRCASCNKAFSQERYLDRHRPEACQKYLQYTVRQHGVKKFSNVQRDSRYESSKDTDSSDE</sequence>
<dbReference type="PANTHER" id="PTHR24388">
    <property type="entry name" value="ZINC FINGER PROTEIN"/>
    <property type="match status" value="1"/>
</dbReference>
<evidence type="ECO:0000256" key="4">
    <source>
        <dbReference type="ARBA" id="ARBA00022771"/>
    </source>
</evidence>
<feature type="region of interest" description="Disordered" evidence="10">
    <location>
        <begin position="1"/>
        <end position="36"/>
    </location>
</feature>
<dbReference type="EMBL" id="JAWJWE010000037">
    <property type="protein sequence ID" value="KAK6626186.1"/>
    <property type="molecule type" value="Genomic_DNA"/>
</dbReference>
<evidence type="ECO:0000256" key="9">
    <source>
        <dbReference type="PROSITE-ProRule" id="PRU00042"/>
    </source>
</evidence>
<evidence type="ECO:0000313" key="12">
    <source>
        <dbReference type="EMBL" id="KAK6626186.1"/>
    </source>
</evidence>
<dbReference type="Gene3D" id="3.30.160.60">
    <property type="entry name" value="Classic Zinc Finger"/>
    <property type="match status" value="2"/>
</dbReference>
<evidence type="ECO:0000256" key="2">
    <source>
        <dbReference type="ARBA" id="ARBA00022723"/>
    </source>
</evidence>
<feature type="domain" description="C2H2-type" evidence="11">
    <location>
        <begin position="497"/>
        <end position="524"/>
    </location>
</feature>
<evidence type="ECO:0000256" key="7">
    <source>
        <dbReference type="ARBA" id="ARBA00023242"/>
    </source>
</evidence>
<dbReference type="Pfam" id="PF00096">
    <property type="entry name" value="zf-C2H2"/>
    <property type="match status" value="1"/>
</dbReference>
<feature type="domain" description="C2H2-type" evidence="11">
    <location>
        <begin position="556"/>
        <end position="575"/>
    </location>
</feature>
<dbReference type="PROSITE" id="PS50157">
    <property type="entry name" value="ZINC_FINGER_C2H2_2"/>
    <property type="match status" value="3"/>
</dbReference>
<feature type="compositionally biased region" description="Basic and acidic residues" evidence="10">
    <location>
        <begin position="343"/>
        <end position="358"/>
    </location>
</feature>
<dbReference type="Proteomes" id="UP001372834">
    <property type="component" value="Unassembled WGS sequence"/>
</dbReference>
<dbReference type="GO" id="GO:0000978">
    <property type="term" value="F:RNA polymerase II cis-regulatory region sequence-specific DNA binding"/>
    <property type="evidence" value="ECO:0007669"/>
    <property type="project" value="TreeGrafter"/>
</dbReference>
<feature type="domain" description="C2H2-type" evidence="11">
    <location>
        <begin position="525"/>
        <end position="557"/>
    </location>
</feature>
<dbReference type="PROSITE" id="PS00028">
    <property type="entry name" value="ZINC_FINGER_C2H2_1"/>
    <property type="match status" value="2"/>
</dbReference>
<keyword evidence="4 9" id="KW-0863">Zinc-finger</keyword>
<dbReference type="InterPro" id="IPR013087">
    <property type="entry name" value="Znf_C2H2_type"/>
</dbReference>
<comment type="subcellular location">
    <subcellularLocation>
        <location evidence="1">Nucleus</location>
    </subcellularLocation>
</comment>
<dbReference type="GO" id="GO:0000981">
    <property type="term" value="F:DNA-binding transcription factor activity, RNA polymerase II-specific"/>
    <property type="evidence" value="ECO:0007669"/>
    <property type="project" value="TreeGrafter"/>
</dbReference>
<keyword evidence="3" id="KW-0677">Repeat</keyword>
<dbReference type="InterPro" id="IPR050527">
    <property type="entry name" value="Snail/Krueppel_Znf"/>
</dbReference>
<feature type="compositionally biased region" description="Basic and acidic residues" evidence="10">
    <location>
        <begin position="1"/>
        <end position="14"/>
    </location>
</feature>
<dbReference type="SUPFAM" id="SSF57667">
    <property type="entry name" value="beta-beta-alpha zinc fingers"/>
    <property type="match status" value="1"/>
</dbReference>